<evidence type="ECO:0000313" key="1">
    <source>
        <dbReference type="EMBL" id="MBO0416570.1"/>
    </source>
</evidence>
<proteinExistence type="predicted"/>
<sequence length="76" mass="8702">MHDDIYFEPARLLPKGISYICPCCNTAKELDEGLEEDDSGEFRVPAHKRYIDCEECGQQIDIGWAGWKWHDEKGAA</sequence>
<dbReference type="RefSeq" id="WP_200122831.1">
    <property type="nucleotide sequence ID" value="NZ_JAEILV010000009.1"/>
</dbReference>
<protein>
    <submittedName>
        <fullName evidence="1">Uncharacterized protein</fullName>
    </submittedName>
</protein>
<dbReference type="EMBL" id="JAFLRD010000010">
    <property type="protein sequence ID" value="MBO0416570.1"/>
    <property type="molecule type" value="Genomic_DNA"/>
</dbReference>
<organism evidence="1 2">
    <name type="scientific">Chromobacterium haemolyticum</name>
    <dbReference type="NCBI Taxonomy" id="394935"/>
    <lineage>
        <taxon>Bacteria</taxon>
        <taxon>Pseudomonadati</taxon>
        <taxon>Pseudomonadota</taxon>
        <taxon>Betaproteobacteria</taxon>
        <taxon>Neisseriales</taxon>
        <taxon>Chromobacteriaceae</taxon>
        <taxon>Chromobacterium</taxon>
    </lineage>
</organism>
<reference evidence="1 2" key="1">
    <citation type="submission" date="2021-03" db="EMBL/GenBank/DDBJ databases">
        <title>First Case of infection caused by Chromobacterium haemolyticum derived from water in China.</title>
        <authorList>
            <person name="Chen J."/>
            <person name="Liu C."/>
        </authorList>
    </citation>
    <scope>NUCLEOTIDE SEQUENCE [LARGE SCALE GENOMIC DNA]</scope>
    <source>
        <strain evidence="1 2">WJ-5</strain>
    </source>
</reference>
<keyword evidence="2" id="KW-1185">Reference proteome</keyword>
<comment type="caution">
    <text evidence="1">The sequence shown here is derived from an EMBL/GenBank/DDBJ whole genome shotgun (WGS) entry which is preliminary data.</text>
</comment>
<dbReference type="Proteomes" id="UP000664349">
    <property type="component" value="Unassembled WGS sequence"/>
</dbReference>
<evidence type="ECO:0000313" key="2">
    <source>
        <dbReference type="Proteomes" id="UP000664349"/>
    </source>
</evidence>
<gene>
    <name evidence="1" type="ORF">J1C50_13735</name>
</gene>
<name>A0ABS3GPP1_9NEIS</name>
<accession>A0ABS3GPP1</accession>